<feature type="compositionally biased region" description="Basic residues" evidence="1">
    <location>
        <begin position="686"/>
        <end position="698"/>
    </location>
</feature>
<evidence type="ECO:0000256" key="1">
    <source>
        <dbReference type="SAM" id="MobiDB-lite"/>
    </source>
</evidence>
<dbReference type="InterPro" id="IPR042511">
    <property type="entry name" value="Sld3"/>
</dbReference>
<sequence>MSIYNESINNDYDNDNIRDTERDSPTNKRKRDALSDERIDLDRRPFAIRPDSSNPFAAPQTFIPQCLLPRSQLPLAYLDTAQDGSRLFVASVHILEACHTYGQVPSVLIVEDGSDKRLYAIERVQRRRYALCRLAKCVTKDEILGRAISDFRPLESLSKRRALEPSRESGQPWWKAAAVNFQQTAVDGVSTRPTLSLRHPEPSETAEQVEVRDTMPDDSLLVQPTSLDDTLQELARQYLDALYLSRTPLAYFVKGPLARTRAAFSSHPADLISFLRGTVLTSATMDKKFRDVLLELVKDFAILDTPGTKPKRKRKWKPKRDKQGLFVGERDHIEQWWQKMEGTGKDSGSHEPFEAVLRRRGQAIRIRETSLQIIIIMEVLALEASTPLLPAVPALDGVQDVGSQTQENRPADLDKKQRKKKDSNMTAILETLIERLNIFYTLESSPVKTMEDENGSIKPDTKDELRTFATEVIIPFFASRIYEIANSTSKKLGGPSAPRPIDKNSTAVPTCRKPGEPTTRQPPEKKARKPLGRTSTDTLNKVGKNPPVLQTSVTDLDALATLIKRENSETPSLSLQNIEATKRISRKRTTALDQYAARHKQIDLSAMTQNLQQKAAKNKSVEDKILRDALNGIRKPNRALATEETARNADESFARALARGKPSKSRTQRNAAGGSREAKTITATPRHIKATPAPRRRAANPDHSLGELGSGSTAVVPSTATRLPAEPHVVPGSTFTIPPTGHRHRQQKNVLETPSRGFAKFMPAGLASEPGTLLNESPTLSRAGIAHDAIGATPMRALRMPSLAAETPISKLGDDDTAGVIKCSPAGVVVSCVQQEDSAIGLSSSFSAMVAKGGGDQEKSLYDALGWNDDGGDDY</sequence>
<dbReference type="Proteomes" id="UP000016931">
    <property type="component" value="Unassembled WGS sequence"/>
</dbReference>
<evidence type="ECO:0000259" key="2">
    <source>
        <dbReference type="Pfam" id="PF08639"/>
    </source>
</evidence>
<feature type="region of interest" description="Disordered" evidence="1">
    <location>
        <begin position="1"/>
        <end position="35"/>
    </location>
</feature>
<dbReference type="eggNOG" id="ENOG502S01X">
    <property type="taxonomic scope" value="Eukaryota"/>
</dbReference>
<dbReference type="OMA" id="IYEQLGW"/>
<dbReference type="GeneID" id="27901055"/>
<feature type="region of interest" description="Disordered" evidence="1">
    <location>
        <begin position="400"/>
        <end position="422"/>
    </location>
</feature>
<dbReference type="Gene3D" id="1.20.58.2130">
    <property type="match status" value="1"/>
</dbReference>
<evidence type="ECO:0000313" key="4">
    <source>
        <dbReference type="Proteomes" id="UP000016931"/>
    </source>
</evidence>
<name>N1QP14_SPHMS</name>
<dbReference type="PANTHER" id="PTHR28067:SF1">
    <property type="entry name" value="DNA REPLICATION REGULATOR SLD3"/>
    <property type="match status" value="1"/>
</dbReference>
<dbReference type="OrthoDB" id="5395343at2759"/>
<feature type="compositionally biased region" description="Basic and acidic residues" evidence="1">
    <location>
        <begin position="15"/>
        <end position="35"/>
    </location>
</feature>
<feature type="domain" description="DNA replication regulator Sld3 C-terminal" evidence="2">
    <location>
        <begin position="229"/>
        <end position="756"/>
    </location>
</feature>
<protein>
    <recommendedName>
        <fullName evidence="2">DNA replication regulator Sld3 C-terminal domain-containing protein</fullName>
    </recommendedName>
</protein>
<dbReference type="PANTHER" id="PTHR28067">
    <property type="entry name" value="DNA REPLICATION REGULATOR SLD3"/>
    <property type="match status" value="1"/>
</dbReference>
<feature type="region of interest" description="Disordered" evidence="1">
    <location>
        <begin position="488"/>
        <end position="549"/>
    </location>
</feature>
<dbReference type="STRING" id="692275.N1QP14"/>
<dbReference type="GO" id="GO:0006270">
    <property type="term" value="P:DNA replication initiation"/>
    <property type="evidence" value="ECO:0007669"/>
    <property type="project" value="InterPro"/>
</dbReference>
<feature type="compositionally biased region" description="Polar residues" evidence="1">
    <location>
        <begin position="710"/>
        <end position="721"/>
    </location>
</feature>
<dbReference type="InterPro" id="IPR013948">
    <property type="entry name" value="DNA_replication_reg_Sld3_C"/>
</dbReference>
<gene>
    <name evidence="3" type="ORF">SEPMUDRAFT_146865</name>
</gene>
<reference evidence="3 4" key="1">
    <citation type="journal article" date="2012" name="PLoS Pathog.">
        <title>Diverse lifestyles and strategies of plant pathogenesis encoded in the genomes of eighteen Dothideomycetes fungi.</title>
        <authorList>
            <person name="Ohm R.A."/>
            <person name="Feau N."/>
            <person name="Henrissat B."/>
            <person name="Schoch C.L."/>
            <person name="Horwitz B.A."/>
            <person name="Barry K.W."/>
            <person name="Condon B.J."/>
            <person name="Copeland A.C."/>
            <person name="Dhillon B."/>
            <person name="Glaser F."/>
            <person name="Hesse C.N."/>
            <person name="Kosti I."/>
            <person name="LaButti K."/>
            <person name="Lindquist E.A."/>
            <person name="Lucas S."/>
            <person name="Salamov A.A."/>
            <person name="Bradshaw R.E."/>
            <person name="Ciuffetti L."/>
            <person name="Hamelin R.C."/>
            <person name="Kema G.H.J."/>
            <person name="Lawrence C."/>
            <person name="Scott J.A."/>
            <person name="Spatafora J.W."/>
            <person name="Turgeon B.G."/>
            <person name="de Wit P.J.G.M."/>
            <person name="Zhong S."/>
            <person name="Goodwin S.B."/>
            <person name="Grigoriev I.V."/>
        </authorList>
    </citation>
    <scope>NUCLEOTIDE SEQUENCE [LARGE SCALE GENOMIC DNA]</scope>
    <source>
        <strain evidence="3 4">SO2202</strain>
    </source>
</reference>
<dbReference type="RefSeq" id="XP_016766095.1">
    <property type="nucleotide sequence ID" value="XM_016903918.1"/>
</dbReference>
<dbReference type="HOGENOM" id="CLU_006240_2_0_1"/>
<dbReference type="AlphaFoldDB" id="N1QP14"/>
<feature type="compositionally biased region" description="Low complexity" evidence="1">
    <location>
        <begin position="1"/>
        <end position="11"/>
    </location>
</feature>
<feature type="region of interest" description="Disordered" evidence="1">
    <location>
        <begin position="657"/>
        <end position="745"/>
    </location>
</feature>
<dbReference type="EMBL" id="KB456260">
    <property type="protein sequence ID" value="EMF17974.1"/>
    <property type="molecule type" value="Genomic_DNA"/>
</dbReference>
<organism evidence="3 4">
    <name type="scientific">Sphaerulina musiva (strain SO2202)</name>
    <name type="common">Poplar stem canker fungus</name>
    <name type="synonym">Septoria musiva</name>
    <dbReference type="NCBI Taxonomy" id="692275"/>
    <lineage>
        <taxon>Eukaryota</taxon>
        <taxon>Fungi</taxon>
        <taxon>Dikarya</taxon>
        <taxon>Ascomycota</taxon>
        <taxon>Pezizomycotina</taxon>
        <taxon>Dothideomycetes</taxon>
        <taxon>Dothideomycetidae</taxon>
        <taxon>Mycosphaerellales</taxon>
        <taxon>Mycosphaerellaceae</taxon>
        <taxon>Sphaerulina</taxon>
    </lineage>
</organism>
<dbReference type="Pfam" id="PF08639">
    <property type="entry name" value="Sld3_STD"/>
    <property type="match status" value="1"/>
</dbReference>
<accession>N1QP14</accession>
<evidence type="ECO:0000313" key="3">
    <source>
        <dbReference type="EMBL" id="EMF17974.1"/>
    </source>
</evidence>
<keyword evidence="4" id="KW-1185">Reference proteome</keyword>
<dbReference type="GO" id="GO:0031261">
    <property type="term" value="C:DNA replication preinitiation complex"/>
    <property type="evidence" value="ECO:0007669"/>
    <property type="project" value="TreeGrafter"/>
</dbReference>
<proteinExistence type="predicted"/>